<feature type="region of interest" description="Disordered" evidence="4">
    <location>
        <begin position="369"/>
        <end position="403"/>
    </location>
</feature>
<reference evidence="6" key="2">
    <citation type="submission" date="2020-11" db="EMBL/GenBank/DDBJ databases">
        <title>Whole genome sequencing of Colletotrichum sp.</title>
        <authorList>
            <person name="Li H."/>
        </authorList>
    </citation>
    <scope>NUCLEOTIDE SEQUENCE</scope>
    <source>
        <strain evidence="6">CkLH20</strain>
    </source>
</reference>
<keyword evidence="3" id="KW-0378">Hydrolase</keyword>
<dbReference type="InterPro" id="IPR001365">
    <property type="entry name" value="A_deaminase_dom"/>
</dbReference>
<dbReference type="Gene3D" id="3.20.20.140">
    <property type="entry name" value="Metal-dependent hydrolases"/>
    <property type="match status" value="1"/>
</dbReference>
<keyword evidence="7" id="KW-1185">Reference proteome</keyword>
<accession>A0A9P6HX79</accession>
<dbReference type="GO" id="GO:0000034">
    <property type="term" value="F:adenine deaminase activity"/>
    <property type="evidence" value="ECO:0007669"/>
    <property type="project" value="TreeGrafter"/>
</dbReference>
<evidence type="ECO:0000313" key="6">
    <source>
        <dbReference type="EMBL" id="KAF9873143.1"/>
    </source>
</evidence>
<dbReference type="GO" id="GO:0005829">
    <property type="term" value="C:cytosol"/>
    <property type="evidence" value="ECO:0007669"/>
    <property type="project" value="TreeGrafter"/>
</dbReference>
<dbReference type="GeneID" id="62165095"/>
<organism evidence="6 7">
    <name type="scientific">Colletotrichum karsti</name>
    <dbReference type="NCBI Taxonomy" id="1095194"/>
    <lineage>
        <taxon>Eukaryota</taxon>
        <taxon>Fungi</taxon>
        <taxon>Dikarya</taxon>
        <taxon>Ascomycota</taxon>
        <taxon>Pezizomycotina</taxon>
        <taxon>Sordariomycetes</taxon>
        <taxon>Hypocreomycetidae</taxon>
        <taxon>Glomerellales</taxon>
        <taxon>Glomerellaceae</taxon>
        <taxon>Colletotrichum</taxon>
        <taxon>Colletotrichum boninense species complex</taxon>
    </lineage>
</organism>
<dbReference type="SUPFAM" id="SSF51556">
    <property type="entry name" value="Metallo-dependent hydrolases"/>
    <property type="match status" value="1"/>
</dbReference>
<comment type="caution">
    <text evidence="6">The sequence shown here is derived from an EMBL/GenBank/DDBJ whole genome shotgun (WGS) entry which is preliminary data.</text>
</comment>
<dbReference type="GO" id="GO:0043103">
    <property type="term" value="P:hypoxanthine salvage"/>
    <property type="evidence" value="ECO:0007669"/>
    <property type="project" value="TreeGrafter"/>
</dbReference>
<dbReference type="EMBL" id="JAATWM020000033">
    <property type="protein sequence ID" value="KAF9873143.1"/>
    <property type="molecule type" value="Genomic_DNA"/>
</dbReference>
<sequence>MNGLEISPFIASLPKVELHIHIEGTLLPSLRWKLANRNSVPLPHATYEDLLQSYKVFFNHRPEINGRVPGIPTFLEAYFAGCEVLKTEDDFYEMSMDYLRRCAEMNVRYVEPFFDIQAHTRRGVPAEDVLNGYLRAQRDGERELGVRSNWIFCFIRDESLEDGLEAYEVARPWAAGNVEGGRGLFHAVGLASNAYERPPMLFEKGYEWARRDGLHVTMHCDFGQKDTYEHMREAIFEFTMGNVAEAKAESRSTEPEFSSMDAPPPAYTPYDSGAGAPSSSAVTPPEAQTPLAPINMSTSASPYRMFPTSLKLYYQQWKISRVFHLGDSSNHRLYAISTYAGYSGRGPGGHCMILHNGPSDKDAALAVASEEKDWTPASRTSIISLPPLDAPEAGAGTSSSHDQVTHPVTEVMRGESSPGQFTLVFRFSVEVDRPKDDSGGSGLRREDFEWRSMSSEELDGLKGGFRLFRMGPGAFPRSGCGACSCTGALHGSGGESSQDRKDVEVVASTVFKGTMNMNKPFSIDFIGTGLTGELGDRWAVMAIITALKLWFLTLQGRTK</sequence>
<evidence type="ECO:0000256" key="1">
    <source>
        <dbReference type="ARBA" id="ARBA00001947"/>
    </source>
</evidence>
<dbReference type="RefSeq" id="XP_038742604.1">
    <property type="nucleotide sequence ID" value="XM_038892021.1"/>
</dbReference>
<proteinExistence type="predicted"/>
<dbReference type="OrthoDB" id="272271at2759"/>
<feature type="domain" description="Adenosine deaminase" evidence="5">
    <location>
        <begin position="14"/>
        <end position="235"/>
    </location>
</feature>
<name>A0A9P6HX79_9PEZI</name>
<evidence type="ECO:0000256" key="3">
    <source>
        <dbReference type="ARBA" id="ARBA00022801"/>
    </source>
</evidence>
<dbReference type="Pfam" id="PF00962">
    <property type="entry name" value="A_deaminase"/>
    <property type="match status" value="1"/>
</dbReference>
<evidence type="ECO:0000256" key="2">
    <source>
        <dbReference type="ARBA" id="ARBA00022723"/>
    </source>
</evidence>
<evidence type="ECO:0000256" key="4">
    <source>
        <dbReference type="SAM" id="MobiDB-lite"/>
    </source>
</evidence>
<dbReference type="GO" id="GO:0046872">
    <property type="term" value="F:metal ion binding"/>
    <property type="evidence" value="ECO:0007669"/>
    <property type="project" value="UniProtKB-KW"/>
</dbReference>
<dbReference type="PANTHER" id="PTHR43114">
    <property type="entry name" value="ADENINE DEAMINASE"/>
    <property type="match status" value="1"/>
</dbReference>
<dbReference type="PANTHER" id="PTHR43114:SF7">
    <property type="entry name" value="ADENOSINE DEAMINASE DOMAIN-CONTAINING PROTEIN"/>
    <property type="match status" value="1"/>
</dbReference>
<protein>
    <submittedName>
        <fullName evidence="6">Adenosine deaminase</fullName>
    </submittedName>
</protein>
<dbReference type="GO" id="GO:0006146">
    <property type="term" value="P:adenine catabolic process"/>
    <property type="evidence" value="ECO:0007669"/>
    <property type="project" value="TreeGrafter"/>
</dbReference>
<dbReference type="Proteomes" id="UP000781932">
    <property type="component" value="Unassembled WGS sequence"/>
</dbReference>
<dbReference type="InterPro" id="IPR032466">
    <property type="entry name" value="Metal_Hydrolase"/>
</dbReference>
<gene>
    <name evidence="6" type="ORF">CkaCkLH20_09306</name>
</gene>
<dbReference type="AlphaFoldDB" id="A0A9P6HX79"/>
<comment type="cofactor">
    <cofactor evidence="1">
        <name>Zn(2+)</name>
        <dbReference type="ChEBI" id="CHEBI:29105"/>
    </cofactor>
</comment>
<dbReference type="InterPro" id="IPR006330">
    <property type="entry name" value="Ado/ade_deaminase"/>
</dbReference>
<reference evidence="6" key="1">
    <citation type="submission" date="2020-03" db="EMBL/GenBank/DDBJ databases">
        <authorList>
            <person name="He L."/>
        </authorList>
    </citation>
    <scope>NUCLEOTIDE SEQUENCE</scope>
    <source>
        <strain evidence="6">CkLH20</strain>
    </source>
</reference>
<evidence type="ECO:0000259" key="5">
    <source>
        <dbReference type="Pfam" id="PF00962"/>
    </source>
</evidence>
<keyword evidence="2" id="KW-0479">Metal-binding</keyword>
<feature type="region of interest" description="Disordered" evidence="4">
    <location>
        <begin position="247"/>
        <end position="294"/>
    </location>
</feature>
<evidence type="ECO:0000313" key="7">
    <source>
        <dbReference type="Proteomes" id="UP000781932"/>
    </source>
</evidence>